<dbReference type="AlphaFoldDB" id="A0AAE1CL47"/>
<dbReference type="EMBL" id="JAWDGP010007719">
    <property type="protein sequence ID" value="KAK3707389.1"/>
    <property type="molecule type" value="Genomic_DNA"/>
</dbReference>
<comment type="caution">
    <text evidence="1">The sequence shown here is derived from an EMBL/GenBank/DDBJ whole genome shotgun (WGS) entry which is preliminary data.</text>
</comment>
<protein>
    <submittedName>
        <fullName evidence="1">Uncharacterized protein</fullName>
    </submittedName>
</protein>
<accession>A0AAE1CL47</accession>
<reference evidence="1" key="1">
    <citation type="journal article" date="2023" name="G3 (Bethesda)">
        <title>A reference genome for the long-term kleptoplast-retaining sea slug Elysia crispata morphotype clarki.</title>
        <authorList>
            <person name="Eastman K.E."/>
            <person name="Pendleton A.L."/>
            <person name="Shaikh M.A."/>
            <person name="Suttiyut T."/>
            <person name="Ogas R."/>
            <person name="Tomko P."/>
            <person name="Gavelis G."/>
            <person name="Widhalm J.R."/>
            <person name="Wisecaver J.H."/>
        </authorList>
    </citation>
    <scope>NUCLEOTIDE SEQUENCE</scope>
    <source>
        <strain evidence="1">ECLA1</strain>
    </source>
</reference>
<name>A0AAE1CL47_9GAST</name>
<sequence length="71" mass="7581">MTQPADFANSVQSKAVLHSLSHGLHVTAVDTAALGISCLWTGQQIMGPCLMWPVSGWSVKVVSMKCTSCYL</sequence>
<dbReference type="Proteomes" id="UP001283361">
    <property type="component" value="Unassembled WGS sequence"/>
</dbReference>
<evidence type="ECO:0000313" key="2">
    <source>
        <dbReference type="Proteomes" id="UP001283361"/>
    </source>
</evidence>
<gene>
    <name evidence="1" type="ORF">RRG08_034447</name>
</gene>
<organism evidence="1 2">
    <name type="scientific">Elysia crispata</name>
    <name type="common">lettuce slug</name>
    <dbReference type="NCBI Taxonomy" id="231223"/>
    <lineage>
        <taxon>Eukaryota</taxon>
        <taxon>Metazoa</taxon>
        <taxon>Spiralia</taxon>
        <taxon>Lophotrochozoa</taxon>
        <taxon>Mollusca</taxon>
        <taxon>Gastropoda</taxon>
        <taxon>Heterobranchia</taxon>
        <taxon>Euthyneura</taxon>
        <taxon>Panpulmonata</taxon>
        <taxon>Sacoglossa</taxon>
        <taxon>Placobranchoidea</taxon>
        <taxon>Plakobranchidae</taxon>
        <taxon>Elysia</taxon>
    </lineage>
</organism>
<evidence type="ECO:0000313" key="1">
    <source>
        <dbReference type="EMBL" id="KAK3707389.1"/>
    </source>
</evidence>
<keyword evidence="2" id="KW-1185">Reference proteome</keyword>
<proteinExistence type="predicted"/>